<keyword evidence="1" id="KW-0812">Transmembrane</keyword>
<dbReference type="EMBL" id="FAUW01000003">
    <property type="protein sequence ID" value="CUU80349.1"/>
    <property type="molecule type" value="Genomic_DNA"/>
</dbReference>
<evidence type="ECO:0000313" key="2">
    <source>
        <dbReference type="EMBL" id="CUU80349.1"/>
    </source>
</evidence>
<sequence>MAIVLLLLVCITHAILCLLPGFIIGFFWDINRYKKWLFLFFAFLLSCGLLISEPYLGVQKSFIYFFEDFFGTYIGLVLLYGFKNMAKRAAGFCKICDKFRRKR</sequence>
<proteinExistence type="predicted"/>
<accession>A0A2S5JAW2</accession>
<dbReference type="EMBL" id="FAVB01000003">
    <property type="protein sequence ID" value="CUU82214.1"/>
    <property type="molecule type" value="Genomic_DNA"/>
</dbReference>
<dbReference type="Proteomes" id="UP000052257">
    <property type="component" value="Unassembled WGS sequence"/>
</dbReference>
<evidence type="ECO:0000313" key="6">
    <source>
        <dbReference type="Proteomes" id="UP000052237"/>
    </source>
</evidence>
<comment type="caution">
    <text evidence="4">The sequence shown here is derived from an EMBL/GenBank/DDBJ whole genome shotgun (WGS) entry which is preliminary data.</text>
</comment>
<evidence type="ECO:0000313" key="7">
    <source>
        <dbReference type="Proteomes" id="UP000052245"/>
    </source>
</evidence>
<name>A0A2S5JAW2_CAMHY</name>
<dbReference type="AlphaFoldDB" id="A0A2S5JAW2"/>
<keyword evidence="6" id="KW-1185">Reference proteome</keyword>
<dbReference type="EMBL" id="FAVC01000003">
    <property type="protein sequence ID" value="CUU91197.1"/>
    <property type="molecule type" value="Genomic_DNA"/>
</dbReference>
<feature type="transmembrane region" description="Helical" evidence="1">
    <location>
        <begin position="62"/>
        <end position="82"/>
    </location>
</feature>
<dbReference type="Proteomes" id="UP000052237">
    <property type="component" value="Unassembled WGS sequence"/>
</dbReference>
<keyword evidence="1" id="KW-0472">Membrane</keyword>
<feature type="transmembrane region" description="Helical" evidence="1">
    <location>
        <begin position="36"/>
        <end position="56"/>
    </location>
</feature>
<dbReference type="Proteomes" id="UP000052245">
    <property type="component" value="Unassembled WGS sequence"/>
</dbReference>
<keyword evidence="1" id="KW-1133">Transmembrane helix</keyword>
<evidence type="ECO:0000313" key="9">
    <source>
        <dbReference type="Proteomes" id="UP000239685"/>
    </source>
</evidence>
<dbReference type="RefSeq" id="WP_034962520.1">
    <property type="nucleotide sequence ID" value="NZ_CBCRTP010000001.1"/>
</dbReference>
<dbReference type="EMBL" id="NIQP01000007">
    <property type="protein sequence ID" value="PPB71191.1"/>
    <property type="molecule type" value="Genomic_DNA"/>
</dbReference>
<organism evidence="4 7">
    <name type="scientific">Campylobacter hyointestinalis subsp. hyointestinalis</name>
    <dbReference type="NCBI Taxonomy" id="91352"/>
    <lineage>
        <taxon>Bacteria</taxon>
        <taxon>Pseudomonadati</taxon>
        <taxon>Campylobacterota</taxon>
        <taxon>Epsilonproteobacteria</taxon>
        <taxon>Campylobacterales</taxon>
        <taxon>Campylobacteraceae</taxon>
        <taxon>Campylobacter</taxon>
    </lineage>
</organism>
<feature type="transmembrane region" description="Helical" evidence="1">
    <location>
        <begin position="6"/>
        <end position="29"/>
    </location>
</feature>
<evidence type="ECO:0000256" key="1">
    <source>
        <dbReference type="SAM" id="Phobius"/>
    </source>
</evidence>
<dbReference type="Proteomes" id="UP000239685">
    <property type="component" value="Unassembled WGS sequence"/>
</dbReference>
<dbReference type="GeneID" id="29472940"/>
<reference evidence="6 7" key="1">
    <citation type="submission" date="2015-11" db="EMBL/GenBank/DDBJ databases">
        <authorList>
            <consortium name="Pathogen Informatics"/>
        </authorList>
    </citation>
    <scope>NUCLEOTIDE SEQUENCE [LARGE SCALE GENOMIC DNA]</scope>
    <source>
        <strain evidence="3 6">006A-0059</strain>
        <strain evidence="2 8">006A-0191</strain>
        <strain evidence="4 7">007A-0283</strain>
    </source>
</reference>
<evidence type="ECO:0000313" key="8">
    <source>
        <dbReference type="Proteomes" id="UP000052257"/>
    </source>
</evidence>
<evidence type="ECO:0000313" key="4">
    <source>
        <dbReference type="EMBL" id="CUU91197.1"/>
    </source>
</evidence>
<evidence type="ECO:0000313" key="5">
    <source>
        <dbReference type="EMBL" id="PPB71191.1"/>
    </source>
</evidence>
<reference evidence="5 9" key="2">
    <citation type="submission" date="2017-06" db="EMBL/GenBank/DDBJ databases">
        <title>Updating the genomic taxonomy and epidemiology of Campylobacter hyointestinalis; discovery in New Zealand farmed ruminants.</title>
        <authorList>
            <person name="Wilkinson D.A."/>
            <person name="Fayaz A."/>
            <person name="Biggs P.J."/>
            <person name="Midwinter A.C."/>
        </authorList>
    </citation>
    <scope>NUCLEOTIDE SEQUENCE [LARGE SCALE GENOMIC DNA]</scope>
    <source>
        <strain evidence="5 9">S1614a</strain>
    </source>
</reference>
<protein>
    <submittedName>
        <fullName evidence="4">Uncharacterized protein</fullName>
    </submittedName>
</protein>
<gene>
    <name evidence="5" type="ORF">CDQ78_07120</name>
    <name evidence="3" type="ORF">ERS686654_01291</name>
    <name evidence="2" type="ORF">ERS739220_01112</name>
    <name evidence="4" type="ORF">ERS739223_01695</name>
</gene>
<evidence type="ECO:0000313" key="3">
    <source>
        <dbReference type="EMBL" id="CUU82214.1"/>
    </source>
</evidence>
<accession>A0A0S4S4F0</accession>